<evidence type="ECO:0000259" key="5">
    <source>
        <dbReference type="Pfam" id="PF00891"/>
    </source>
</evidence>
<evidence type="ECO:0000313" key="7">
    <source>
        <dbReference type="EMBL" id="KAJ5381377.1"/>
    </source>
</evidence>
<dbReference type="Pfam" id="PF08100">
    <property type="entry name" value="Dimerisation"/>
    <property type="match status" value="1"/>
</dbReference>
<feature type="domain" description="O-methyltransferase dimerisation" evidence="6">
    <location>
        <begin position="63"/>
        <end position="128"/>
    </location>
</feature>
<name>A0A9W9SN56_9EURO</name>
<keyword evidence="2" id="KW-0808">Transferase</keyword>
<keyword evidence="3" id="KW-0949">S-adenosyl-L-methionine</keyword>
<dbReference type="PANTHER" id="PTHR43712:SF1">
    <property type="entry name" value="HYPOTHETICAL O-METHYLTRANSFERASE (EUROFUNG)-RELATED"/>
    <property type="match status" value="1"/>
</dbReference>
<dbReference type="Gene3D" id="1.10.10.10">
    <property type="entry name" value="Winged helix-like DNA-binding domain superfamily/Winged helix DNA-binding domain"/>
    <property type="match status" value="1"/>
</dbReference>
<dbReference type="GO" id="GO:0032259">
    <property type="term" value="P:methylation"/>
    <property type="evidence" value="ECO:0007669"/>
    <property type="project" value="UniProtKB-KW"/>
</dbReference>
<dbReference type="Proteomes" id="UP001147782">
    <property type="component" value="Unassembled WGS sequence"/>
</dbReference>
<evidence type="ECO:0000256" key="3">
    <source>
        <dbReference type="ARBA" id="ARBA00022691"/>
    </source>
</evidence>
<dbReference type="InterPro" id="IPR036388">
    <property type="entry name" value="WH-like_DNA-bd_sf"/>
</dbReference>
<dbReference type="AlphaFoldDB" id="A0A9W9SN56"/>
<dbReference type="InterPro" id="IPR012967">
    <property type="entry name" value="COMT_dimerisation"/>
</dbReference>
<dbReference type="InterPro" id="IPR016461">
    <property type="entry name" value="COMT-like"/>
</dbReference>
<dbReference type="InterPro" id="IPR029063">
    <property type="entry name" value="SAM-dependent_MTases_sf"/>
</dbReference>
<dbReference type="InterPro" id="IPR001077">
    <property type="entry name" value="COMT_C"/>
</dbReference>
<reference evidence="7" key="1">
    <citation type="submission" date="2022-11" db="EMBL/GenBank/DDBJ databases">
        <authorList>
            <person name="Petersen C."/>
        </authorList>
    </citation>
    <scope>NUCLEOTIDE SEQUENCE</scope>
    <source>
        <strain evidence="7">IBT 29864</strain>
    </source>
</reference>
<reference evidence="7" key="2">
    <citation type="journal article" date="2023" name="IMA Fungus">
        <title>Comparative genomic study of the Penicillium genus elucidates a diverse pangenome and 15 lateral gene transfer events.</title>
        <authorList>
            <person name="Petersen C."/>
            <person name="Sorensen T."/>
            <person name="Nielsen M.R."/>
            <person name="Sondergaard T.E."/>
            <person name="Sorensen J.L."/>
            <person name="Fitzpatrick D.A."/>
            <person name="Frisvad J.C."/>
            <person name="Nielsen K.L."/>
        </authorList>
    </citation>
    <scope>NUCLEOTIDE SEQUENCE</scope>
    <source>
        <strain evidence="7">IBT 29864</strain>
    </source>
</reference>
<comment type="caution">
    <text evidence="7">The sequence shown here is derived from an EMBL/GenBank/DDBJ whole genome shotgun (WGS) entry which is preliminary data.</text>
</comment>
<keyword evidence="8" id="KW-1185">Reference proteome</keyword>
<feature type="domain" description="O-methyltransferase C-terminal" evidence="5">
    <location>
        <begin position="222"/>
        <end position="374"/>
    </location>
</feature>
<dbReference type="SUPFAM" id="SSF46785">
    <property type="entry name" value="Winged helix' DNA-binding domain"/>
    <property type="match status" value="1"/>
</dbReference>
<evidence type="ECO:0000256" key="1">
    <source>
        <dbReference type="ARBA" id="ARBA00022603"/>
    </source>
</evidence>
<dbReference type="GeneID" id="81435913"/>
<evidence type="ECO:0000259" key="6">
    <source>
        <dbReference type="Pfam" id="PF08100"/>
    </source>
</evidence>
<dbReference type="Pfam" id="PF00891">
    <property type="entry name" value="Methyltransf_2"/>
    <property type="match status" value="1"/>
</dbReference>
<feature type="active site" description="Proton acceptor" evidence="4">
    <location>
        <position position="302"/>
    </location>
</feature>
<evidence type="ECO:0000256" key="4">
    <source>
        <dbReference type="PIRSR" id="PIRSR005739-1"/>
    </source>
</evidence>
<dbReference type="GO" id="GO:0046983">
    <property type="term" value="F:protein dimerization activity"/>
    <property type="evidence" value="ECO:0007669"/>
    <property type="project" value="InterPro"/>
</dbReference>
<protein>
    <submittedName>
        <fullName evidence="7">O-methyltransferase</fullName>
    </submittedName>
</protein>
<gene>
    <name evidence="7" type="ORF">N7496_003805</name>
</gene>
<evidence type="ECO:0000256" key="2">
    <source>
        <dbReference type="ARBA" id="ARBA00022679"/>
    </source>
</evidence>
<dbReference type="PIRSF" id="PIRSF005739">
    <property type="entry name" value="O-mtase"/>
    <property type="match status" value="1"/>
</dbReference>
<dbReference type="Gene3D" id="3.40.50.150">
    <property type="entry name" value="Vaccinia Virus protein VP39"/>
    <property type="match status" value="1"/>
</dbReference>
<organism evidence="7 8">
    <name type="scientific">Penicillium cataractarum</name>
    <dbReference type="NCBI Taxonomy" id="2100454"/>
    <lineage>
        <taxon>Eukaryota</taxon>
        <taxon>Fungi</taxon>
        <taxon>Dikarya</taxon>
        <taxon>Ascomycota</taxon>
        <taxon>Pezizomycotina</taxon>
        <taxon>Eurotiomycetes</taxon>
        <taxon>Eurotiomycetidae</taxon>
        <taxon>Eurotiales</taxon>
        <taxon>Aspergillaceae</taxon>
        <taxon>Penicillium</taxon>
    </lineage>
</organism>
<accession>A0A9W9SN56</accession>
<dbReference type="PROSITE" id="PS51683">
    <property type="entry name" value="SAM_OMT_II"/>
    <property type="match status" value="1"/>
</dbReference>
<dbReference type="GO" id="GO:0008171">
    <property type="term" value="F:O-methyltransferase activity"/>
    <property type="evidence" value="ECO:0007669"/>
    <property type="project" value="InterPro"/>
</dbReference>
<dbReference type="PANTHER" id="PTHR43712">
    <property type="entry name" value="PUTATIVE (AFU_ORTHOLOGUE AFUA_4G14580)-RELATED"/>
    <property type="match status" value="1"/>
</dbReference>
<dbReference type="InterPro" id="IPR036390">
    <property type="entry name" value="WH_DNA-bd_sf"/>
</dbReference>
<keyword evidence="1" id="KW-0489">Methyltransferase</keyword>
<dbReference type="OrthoDB" id="1535081at2759"/>
<sequence length="395" mass="44285">MNGPGDLDNLLSQLCRAAENFKRDHNDLERLAALKAARKLVQALETPQEGALLTGVSPIQVLCVRIAIDIDIFTTLTKSNGPVSLKELAAVKNADPSFTERVLRVLAGIGYVIEHEVRVYAANAMTRYMSDPGAVAVLKFQFDVCMPLYSKAPEYFRETGFQTPLESNKGLFQYVEKTEESIWSLMSKKHEDMDGFYTHMAGRRANLPIWVDWFPVQERIIDGFEDKDGSGLLVDVAGGRGHDLERFRAKFPSARGRLIVEDLPQVLEGINSGSGIECQPIDLFEPQPVQGARAYYMKFVLHDWADRQSQQILQQLKVAMKKGYSKLLIEEVILADKDAEPIPSLGDWMMLAIHCGMERTQSHWEGLLTSTGFRVVRFWNPPSPGQQSIIEAEVA</sequence>
<dbReference type="GO" id="GO:0044550">
    <property type="term" value="P:secondary metabolite biosynthetic process"/>
    <property type="evidence" value="ECO:0007669"/>
    <property type="project" value="UniProtKB-ARBA"/>
</dbReference>
<dbReference type="RefSeq" id="XP_056558948.1">
    <property type="nucleotide sequence ID" value="XM_056696736.1"/>
</dbReference>
<dbReference type="SUPFAM" id="SSF53335">
    <property type="entry name" value="S-adenosyl-L-methionine-dependent methyltransferases"/>
    <property type="match status" value="1"/>
</dbReference>
<evidence type="ECO:0000313" key="8">
    <source>
        <dbReference type="Proteomes" id="UP001147782"/>
    </source>
</evidence>
<dbReference type="EMBL" id="JAPZBS010000002">
    <property type="protein sequence ID" value="KAJ5381377.1"/>
    <property type="molecule type" value="Genomic_DNA"/>
</dbReference>
<proteinExistence type="predicted"/>